<dbReference type="PANTHER" id="PTHR16212:SF4">
    <property type="entry name" value="FOCADHESIN"/>
    <property type="match status" value="1"/>
</dbReference>
<keyword evidence="3" id="KW-1185">Reference proteome</keyword>
<feature type="compositionally biased region" description="Polar residues" evidence="1">
    <location>
        <begin position="16"/>
        <end position="41"/>
    </location>
</feature>
<comment type="caution">
    <text evidence="2">The sequence shown here is derived from an EMBL/GenBank/DDBJ whole genome shotgun (WGS) entry which is preliminary data.</text>
</comment>
<dbReference type="GO" id="GO:0060147">
    <property type="term" value="P:regulation of post-transcriptional gene silencing"/>
    <property type="evidence" value="ECO:0007669"/>
    <property type="project" value="InterPro"/>
</dbReference>
<evidence type="ECO:0000256" key="1">
    <source>
        <dbReference type="SAM" id="MobiDB-lite"/>
    </source>
</evidence>
<feature type="region of interest" description="Disordered" evidence="1">
    <location>
        <begin position="1"/>
        <end position="46"/>
    </location>
</feature>
<name>A0A8J5R2H5_ZIZPA</name>
<dbReference type="AlphaFoldDB" id="A0A8J5R2H5"/>
<dbReference type="Proteomes" id="UP000729402">
    <property type="component" value="Unassembled WGS sequence"/>
</dbReference>
<reference evidence="2" key="1">
    <citation type="journal article" date="2021" name="bioRxiv">
        <title>Whole Genome Assembly and Annotation of Northern Wild Rice, Zizania palustris L., Supports a Whole Genome Duplication in the Zizania Genus.</title>
        <authorList>
            <person name="Haas M."/>
            <person name="Kono T."/>
            <person name="Macchietto M."/>
            <person name="Millas R."/>
            <person name="McGilp L."/>
            <person name="Shao M."/>
            <person name="Duquette J."/>
            <person name="Hirsch C.N."/>
            <person name="Kimball J."/>
        </authorList>
    </citation>
    <scope>NUCLEOTIDE SEQUENCE</scope>
    <source>
        <tissue evidence="2">Fresh leaf tissue</tissue>
    </source>
</reference>
<dbReference type="InterPro" id="IPR045163">
    <property type="entry name" value="Focadhesin/RST1"/>
</dbReference>
<sequence>MASSSSAGRQRRWRDSSTAPASPTTACSVTPSRPSSATSSLWHRPSPPPLTTLSSLLGSPHPAVYAHAAASSVRLAASRADLAFPFLIAPLSALPSPRLASCFVKAIAALVCRSYHMDCCISTSRTQIEVLISYYLSVSACIERRNSVVQALGLESLSYLCEVDVVAMYSVETGSNEC</sequence>
<proteinExistence type="predicted"/>
<accession>A0A8J5R2H5</accession>
<organism evidence="2 3">
    <name type="scientific">Zizania palustris</name>
    <name type="common">Northern wild rice</name>
    <dbReference type="NCBI Taxonomy" id="103762"/>
    <lineage>
        <taxon>Eukaryota</taxon>
        <taxon>Viridiplantae</taxon>
        <taxon>Streptophyta</taxon>
        <taxon>Embryophyta</taxon>
        <taxon>Tracheophyta</taxon>
        <taxon>Spermatophyta</taxon>
        <taxon>Magnoliopsida</taxon>
        <taxon>Liliopsida</taxon>
        <taxon>Poales</taxon>
        <taxon>Poaceae</taxon>
        <taxon>BOP clade</taxon>
        <taxon>Oryzoideae</taxon>
        <taxon>Oryzeae</taxon>
        <taxon>Zizaniinae</taxon>
        <taxon>Zizania</taxon>
    </lineage>
</organism>
<protein>
    <submittedName>
        <fullName evidence="2">Uncharacterized protein</fullName>
    </submittedName>
</protein>
<evidence type="ECO:0000313" key="3">
    <source>
        <dbReference type="Proteomes" id="UP000729402"/>
    </source>
</evidence>
<dbReference type="PANTHER" id="PTHR16212">
    <property type="entry name" value="FOCADHESIN FAMILY MEMBER"/>
    <property type="match status" value="1"/>
</dbReference>
<reference evidence="2" key="2">
    <citation type="submission" date="2021-02" db="EMBL/GenBank/DDBJ databases">
        <authorList>
            <person name="Kimball J.A."/>
            <person name="Haas M.W."/>
            <person name="Macchietto M."/>
            <person name="Kono T."/>
            <person name="Duquette J."/>
            <person name="Shao M."/>
        </authorList>
    </citation>
    <scope>NUCLEOTIDE SEQUENCE</scope>
    <source>
        <tissue evidence="2">Fresh leaf tissue</tissue>
    </source>
</reference>
<gene>
    <name evidence="2" type="ORF">GUJ93_ZPchr0452g16390</name>
</gene>
<evidence type="ECO:0000313" key="2">
    <source>
        <dbReference type="EMBL" id="KAG8044081.1"/>
    </source>
</evidence>
<dbReference type="EMBL" id="JAAALK010000947">
    <property type="protein sequence ID" value="KAG8044081.1"/>
    <property type="molecule type" value="Genomic_DNA"/>
</dbReference>